<keyword evidence="3" id="KW-1185">Reference proteome</keyword>
<reference evidence="2 3" key="1">
    <citation type="submission" date="2020-04" db="EMBL/GenBank/DDBJ databases">
        <title>Perkinsus olseni comparative genomics.</title>
        <authorList>
            <person name="Bogema D.R."/>
        </authorList>
    </citation>
    <scope>NUCLEOTIDE SEQUENCE [LARGE SCALE GENOMIC DNA]</scope>
    <source>
        <strain evidence="2 3">ATCC PRA-207</strain>
    </source>
</reference>
<dbReference type="PROSITE" id="PS50166">
    <property type="entry name" value="IMPORTIN_B_NT"/>
    <property type="match status" value="1"/>
</dbReference>
<dbReference type="InterPro" id="IPR016024">
    <property type="entry name" value="ARM-type_fold"/>
</dbReference>
<dbReference type="Gene3D" id="1.25.10.10">
    <property type="entry name" value="Leucine-rich Repeat Variant"/>
    <property type="match status" value="1"/>
</dbReference>
<dbReference type="InterPro" id="IPR011989">
    <property type="entry name" value="ARM-like"/>
</dbReference>
<comment type="caution">
    <text evidence="2">The sequence shown here is derived from an EMBL/GenBank/DDBJ whole genome shotgun (WGS) entry which is preliminary data.</text>
</comment>
<dbReference type="OMA" id="SARQHEY"/>
<sequence>MDLTNLLLMCQDPTKRSEAEAQLATAEQNSPAQLFPLLAGELANEDKPLGVRQLAGLVLKNALSKKDKARKKECQERWLALDENVKGGIRELSVKTLTTSKEVVARKTSAQVISAIGGIELPRGQWKDLVPGLAEQAQKGDPLTKQVVLTCLGYLSEELATLITEAGA</sequence>
<dbReference type="AlphaFoldDB" id="A0A7J6U159"/>
<dbReference type="GO" id="GO:0031267">
    <property type="term" value="F:small GTPase binding"/>
    <property type="evidence" value="ECO:0007669"/>
    <property type="project" value="InterPro"/>
</dbReference>
<dbReference type="Pfam" id="PF03810">
    <property type="entry name" value="IBN_N"/>
    <property type="match status" value="1"/>
</dbReference>
<evidence type="ECO:0000313" key="3">
    <source>
        <dbReference type="Proteomes" id="UP000553632"/>
    </source>
</evidence>
<dbReference type="EMBL" id="JABANO010007172">
    <property type="protein sequence ID" value="KAF4750557.1"/>
    <property type="molecule type" value="Genomic_DNA"/>
</dbReference>
<protein>
    <recommendedName>
        <fullName evidence="1">Importin N-terminal domain-containing protein</fullName>
    </recommendedName>
</protein>
<feature type="domain" description="Importin N-terminal" evidence="1">
    <location>
        <begin position="19"/>
        <end position="99"/>
    </location>
</feature>
<accession>A0A7J6U159</accession>
<dbReference type="GO" id="GO:0006886">
    <property type="term" value="P:intracellular protein transport"/>
    <property type="evidence" value="ECO:0007669"/>
    <property type="project" value="InterPro"/>
</dbReference>
<organism evidence="2 3">
    <name type="scientific">Perkinsus olseni</name>
    <name type="common">Perkinsus atlanticus</name>
    <dbReference type="NCBI Taxonomy" id="32597"/>
    <lineage>
        <taxon>Eukaryota</taxon>
        <taxon>Sar</taxon>
        <taxon>Alveolata</taxon>
        <taxon>Perkinsozoa</taxon>
        <taxon>Perkinsea</taxon>
        <taxon>Perkinsida</taxon>
        <taxon>Perkinsidae</taxon>
        <taxon>Perkinsus</taxon>
    </lineage>
</organism>
<dbReference type="Proteomes" id="UP000553632">
    <property type="component" value="Unassembled WGS sequence"/>
</dbReference>
<gene>
    <name evidence="2" type="ORF">FOZ63_018014</name>
</gene>
<feature type="non-terminal residue" evidence="2">
    <location>
        <position position="1"/>
    </location>
</feature>
<dbReference type="SMART" id="SM00913">
    <property type="entry name" value="IBN_N"/>
    <property type="match status" value="1"/>
</dbReference>
<evidence type="ECO:0000259" key="1">
    <source>
        <dbReference type="PROSITE" id="PS50166"/>
    </source>
</evidence>
<evidence type="ECO:0000313" key="2">
    <source>
        <dbReference type="EMBL" id="KAF4750557.1"/>
    </source>
</evidence>
<dbReference type="SUPFAM" id="SSF48371">
    <property type="entry name" value="ARM repeat"/>
    <property type="match status" value="1"/>
</dbReference>
<name>A0A7J6U159_PEROL</name>
<dbReference type="InterPro" id="IPR001494">
    <property type="entry name" value="Importin-beta_N"/>
</dbReference>
<proteinExistence type="predicted"/>